<evidence type="ECO:0000256" key="6">
    <source>
        <dbReference type="ARBA" id="ARBA00023136"/>
    </source>
</evidence>
<dbReference type="Gene3D" id="1.10.3720.10">
    <property type="entry name" value="MetI-like"/>
    <property type="match status" value="1"/>
</dbReference>
<feature type="transmembrane region" description="Helical" evidence="7">
    <location>
        <begin position="221"/>
        <end position="242"/>
    </location>
</feature>
<reference evidence="9 10" key="1">
    <citation type="submission" date="2018-04" db="EMBL/GenBank/DDBJ databases">
        <title>Novel Campyloabacter and Helicobacter Species and Strains.</title>
        <authorList>
            <person name="Mannion A.J."/>
            <person name="Shen Z."/>
            <person name="Fox J.G."/>
        </authorList>
    </citation>
    <scope>NUCLEOTIDE SEQUENCE [LARGE SCALE GENOMIC DNA]</scope>
    <source>
        <strain evidence="9 10">MIT 17-337</strain>
    </source>
</reference>
<comment type="similarity">
    <text evidence="7">Belongs to the binding-protein-dependent transport system permease family.</text>
</comment>
<organism evidence="9 10">
    <name type="scientific">Helicobacter didelphidarum</name>
    <dbReference type="NCBI Taxonomy" id="2040648"/>
    <lineage>
        <taxon>Bacteria</taxon>
        <taxon>Pseudomonadati</taxon>
        <taxon>Campylobacterota</taxon>
        <taxon>Epsilonproteobacteria</taxon>
        <taxon>Campylobacterales</taxon>
        <taxon>Helicobacteraceae</taxon>
        <taxon>Helicobacter</taxon>
    </lineage>
</organism>
<feature type="domain" description="ABC transmembrane type-1" evidence="8">
    <location>
        <begin position="59"/>
        <end position="239"/>
    </location>
</feature>
<evidence type="ECO:0000313" key="9">
    <source>
        <dbReference type="EMBL" id="RDU67124.1"/>
    </source>
</evidence>
<gene>
    <name evidence="9" type="ORF">CQA53_02415</name>
</gene>
<dbReference type="GO" id="GO:0042918">
    <property type="term" value="P:alkanesulfonate transmembrane transport"/>
    <property type="evidence" value="ECO:0007669"/>
    <property type="project" value="UniProtKB-ARBA"/>
</dbReference>
<comment type="caution">
    <text evidence="9">The sequence shown here is derived from an EMBL/GenBank/DDBJ whole genome shotgun (WGS) entry which is preliminary data.</text>
</comment>
<feature type="transmembrane region" description="Helical" evidence="7">
    <location>
        <begin position="165"/>
        <end position="182"/>
    </location>
</feature>
<keyword evidence="5 7" id="KW-1133">Transmembrane helix</keyword>
<keyword evidence="6 7" id="KW-0472">Membrane</keyword>
<dbReference type="Pfam" id="PF00528">
    <property type="entry name" value="BPD_transp_1"/>
    <property type="match status" value="1"/>
</dbReference>
<evidence type="ECO:0000256" key="7">
    <source>
        <dbReference type="RuleBase" id="RU363032"/>
    </source>
</evidence>
<dbReference type="AlphaFoldDB" id="A0A3D8IR99"/>
<keyword evidence="2 7" id="KW-0813">Transport</keyword>
<dbReference type="InterPro" id="IPR035906">
    <property type="entry name" value="MetI-like_sf"/>
</dbReference>
<evidence type="ECO:0000256" key="4">
    <source>
        <dbReference type="ARBA" id="ARBA00022692"/>
    </source>
</evidence>
<dbReference type="RefSeq" id="WP_115542421.1">
    <property type="nucleotide sequence ID" value="NZ_NXLQ01000002.1"/>
</dbReference>
<dbReference type="PROSITE" id="PS50928">
    <property type="entry name" value="ABC_TM1"/>
    <property type="match status" value="1"/>
</dbReference>
<feature type="transmembrane region" description="Helical" evidence="7">
    <location>
        <begin position="99"/>
        <end position="119"/>
    </location>
</feature>
<evidence type="ECO:0000259" key="8">
    <source>
        <dbReference type="PROSITE" id="PS50928"/>
    </source>
</evidence>
<dbReference type="InterPro" id="IPR000515">
    <property type="entry name" value="MetI-like"/>
</dbReference>
<sequence length="254" mass="28797">MFAIQWFWRLCSILLIIILCFLWQYFVSNYANTELVPTPLQVWEEFLDMQSEGIIVLSIQDSLYRFFLGFCIGSVCAVMCGLIFGYYRNLEILFEPLLQILRPISPIAWFPLVLLWLNIGDMPAIFVIAYAVFFPILALCITGVRQIDKDFIAMARNFGANSYKIFYHIILPGTFLHISSGLKLAASVAWIHLVAGEMLGAQTGLGYIIIDGRNFLNTPKVLVGVILIGLLGYIIYEIFVLLEKLVGYLLGRAM</sequence>
<dbReference type="GO" id="GO:0005886">
    <property type="term" value="C:plasma membrane"/>
    <property type="evidence" value="ECO:0007669"/>
    <property type="project" value="UniProtKB-SubCell"/>
</dbReference>
<keyword evidence="10" id="KW-1185">Reference proteome</keyword>
<dbReference type="Proteomes" id="UP000256379">
    <property type="component" value="Unassembled WGS sequence"/>
</dbReference>
<name>A0A3D8IR99_9HELI</name>
<accession>A0A3D8IR99</accession>
<feature type="transmembrane region" description="Helical" evidence="7">
    <location>
        <begin position="66"/>
        <end position="87"/>
    </location>
</feature>
<evidence type="ECO:0000313" key="10">
    <source>
        <dbReference type="Proteomes" id="UP000256379"/>
    </source>
</evidence>
<dbReference type="FunFam" id="1.10.3720.10:FF:000003">
    <property type="entry name" value="Aliphatic sulfonate ABC transporter permease"/>
    <property type="match status" value="1"/>
</dbReference>
<keyword evidence="4 7" id="KW-0812">Transmembrane</keyword>
<dbReference type="EMBL" id="NXLQ01000002">
    <property type="protein sequence ID" value="RDU67124.1"/>
    <property type="molecule type" value="Genomic_DNA"/>
</dbReference>
<comment type="subcellular location">
    <subcellularLocation>
        <location evidence="1 7">Cell membrane</location>
        <topology evidence="1 7">Multi-pass membrane protein</topology>
    </subcellularLocation>
</comment>
<dbReference type="OrthoDB" id="5322475at2"/>
<evidence type="ECO:0000256" key="3">
    <source>
        <dbReference type="ARBA" id="ARBA00022475"/>
    </source>
</evidence>
<dbReference type="CDD" id="cd06261">
    <property type="entry name" value="TM_PBP2"/>
    <property type="match status" value="1"/>
</dbReference>
<protein>
    <submittedName>
        <fullName evidence="9">ABC transporter permease</fullName>
    </submittedName>
</protein>
<proteinExistence type="inferred from homology"/>
<evidence type="ECO:0000256" key="1">
    <source>
        <dbReference type="ARBA" id="ARBA00004651"/>
    </source>
</evidence>
<dbReference type="PANTHER" id="PTHR30151:SF0">
    <property type="entry name" value="ABC TRANSPORTER PERMEASE PROTEIN MJ0413-RELATED"/>
    <property type="match status" value="1"/>
</dbReference>
<feature type="transmembrane region" description="Helical" evidence="7">
    <location>
        <begin position="188"/>
        <end position="209"/>
    </location>
</feature>
<feature type="transmembrane region" description="Helical" evidence="7">
    <location>
        <begin position="7"/>
        <end position="26"/>
    </location>
</feature>
<feature type="transmembrane region" description="Helical" evidence="7">
    <location>
        <begin position="125"/>
        <end position="144"/>
    </location>
</feature>
<dbReference type="SUPFAM" id="SSF161098">
    <property type="entry name" value="MetI-like"/>
    <property type="match status" value="1"/>
</dbReference>
<keyword evidence="3" id="KW-1003">Cell membrane</keyword>
<dbReference type="PANTHER" id="PTHR30151">
    <property type="entry name" value="ALKANE SULFONATE ABC TRANSPORTER-RELATED, MEMBRANE SUBUNIT"/>
    <property type="match status" value="1"/>
</dbReference>
<evidence type="ECO:0000256" key="2">
    <source>
        <dbReference type="ARBA" id="ARBA00022448"/>
    </source>
</evidence>
<evidence type="ECO:0000256" key="5">
    <source>
        <dbReference type="ARBA" id="ARBA00022989"/>
    </source>
</evidence>